<dbReference type="Proteomes" id="UP000479499">
    <property type="component" value="Unassembled WGS sequence"/>
</dbReference>
<reference evidence="3 4" key="1">
    <citation type="submission" date="2020-02" db="EMBL/GenBank/DDBJ databases">
        <title>M-like protein SrM is not crucial to the virulence of a novel isolate of Streptococcus equi subsp. ruminatorum from Macaca mulatta.</title>
        <authorList>
            <person name="Guo G."/>
            <person name="Cheng L."/>
            <person name="Zhang W."/>
        </authorList>
    </citation>
    <scope>NUCLEOTIDE SEQUENCE [LARGE SCALE GENOMIC DNA]</scope>
    <source>
        <strain evidence="3 4">FJ1804</strain>
    </source>
</reference>
<dbReference type="PANTHER" id="PTHR35601">
    <property type="entry name" value="TOXIN RELE"/>
    <property type="match status" value="1"/>
</dbReference>
<dbReference type="Pfam" id="PF05016">
    <property type="entry name" value="ParE_toxin"/>
    <property type="match status" value="1"/>
</dbReference>
<evidence type="ECO:0000256" key="1">
    <source>
        <dbReference type="ARBA" id="ARBA00006226"/>
    </source>
</evidence>
<dbReference type="AlphaFoldDB" id="A0A6M1KQF1"/>
<evidence type="ECO:0000256" key="2">
    <source>
        <dbReference type="ARBA" id="ARBA00022649"/>
    </source>
</evidence>
<dbReference type="EMBL" id="JAAKFZ010000010">
    <property type="protein sequence ID" value="NGL84143.1"/>
    <property type="molecule type" value="Genomic_DNA"/>
</dbReference>
<dbReference type="PANTHER" id="PTHR35601:SF1">
    <property type="entry name" value="TOXIN RELE"/>
    <property type="match status" value="1"/>
</dbReference>
<dbReference type="NCBIfam" id="TIGR02385">
    <property type="entry name" value="RelE_StbE"/>
    <property type="match status" value="1"/>
</dbReference>
<dbReference type="InterPro" id="IPR007712">
    <property type="entry name" value="RelE/ParE_toxin"/>
</dbReference>
<comment type="similarity">
    <text evidence="1">Belongs to the RelE toxin family.</text>
</comment>
<proteinExistence type="inferred from homology"/>
<organism evidence="3 4">
    <name type="scientific">Streptococcus equi subsp. ruminatorum</name>
    <dbReference type="NCBI Taxonomy" id="254358"/>
    <lineage>
        <taxon>Bacteria</taxon>
        <taxon>Bacillati</taxon>
        <taxon>Bacillota</taxon>
        <taxon>Bacilli</taxon>
        <taxon>Lactobacillales</taxon>
        <taxon>Streptococcaceae</taxon>
        <taxon>Streptococcus</taxon>
    </lineage>
</organism>
<dbReference type="InterPro" id="IPR035093">
    <property type="entry name" value="RelE/ParE_toxin_dom_sf"/>
</dbReference>
<comment type="caution">
    <text evidence="3">The sequence shown here is derived from an EMBL/GenBank/DDBJ whole genome shotgun (WGS) entry which is preliminary data.</text>
</comment>
<sequence length="85" mass="9913">MSYKLIPTPLFAKQFKKLDKFVQKQIKSYLEKVLSDPRAKGKGLVANRSGQWRYRIGDYRVIVNIQDGEMIVLALEVGHRKDVYK</sequence>
<evidence type="ECO:0000313" key="4">
    <source>
        <dbReference type="Proteomes" id="UP000479499"/>
    </source>
</evidence>
<evidence type="ECO:0000313" key="3">
    <source>
        <dbReference type="EMBL" id="NGL84143.1"/>
    </source>
</evidence>
<dbReference type="SUPFAM" id="SSF143011">
    <property type="entry name" value="RelE-like"/>
    <property type="match status" value="1"/>
</dbReference>
<name>A0A6M1KQF1_9STRE</name>
<protein>
    <submittedName>
        <fullName evidence="3">Type II toxin-antitoxin system RelE/ParE family toxin</fullName>
    </submittedName>
</protein>
<dbReference type="RefSeq" id="WP_164336011.1">
    <property type="nucleotide sequence ID" value="NZ_JAAKFZ010000010.1"/>
</dbReference>
<dbReference type="Gene3D" id="3.30.2310.20">
    <property type="entry name" value="RelE-like"/>
    <property type="match status" value="1"/>
</dbReference>
<accession>A0A6M1KQF1</accession>
<gene>
    <name evidence="3" type="ORF">G5B50_05075</name>
</gene>
<keyword evidence="2" id="KW-1277">Toxin-antitoxin system</keyword>